<keyword evidence="3" id="KW-1185">Reference proteome</keyword>
<dbReference type="EMBL" id="BMYD01000002">
    <property type="protein sequence ID" value="GHA78533.1"/>
    <property type="molecule type" value="Genomic_DNA"/>
</dbReference>
<evidence type="ECO:0000313" key="2">
    <source>
        <dbReference type="EMBL" id="GHA78533.1"/>
    </source>
</evidence>
<feature type="domain" description="Lysozyme inhibitor LprI-like N-terminal" evidence="1">
    <location>
        <begin position="101"/>
        <end position="183"/>
    </location>
</feature>
<gene>
    <name evidence="2" type="ORF">GCM10007067_14730</name>
</gene>
<evidence type="ECO:0000259" key="1">
    <source>
        <dbReference type="Pfam" id="PF07007"/>
    </source>
</evidence>
<dbReference type="Proteomes" id="UP000646426">
    <property type="component" value="Unassembled WGS sequence"/>
</dbReference>
<accession>A0A918SYH4</accession>
<dbReference type="Pfam" id="PF07007">
    <property type="entry name" value="LprI"/>
    <property type="match status" value="1"/>
</dbReference>
<comment type="caution">
    <text evidence="2">The sequence shown here is derived from an EMBL/GenBank/DDBJ whole genome shotgun (WGS) entry which is preliminary data.</text>
</comment>
<sequence length="208" mass="23297">MDMQVDRALYLLLGAALTWSWHLMQRRLERRGTTEAIERGSKLLALKQGLDGANTSLGDLRRFESQLIGKAETAVRIADTYVSQAEDLARQDVRAGFDRDDINQQAIASFGLMDARLRALVVHLRRQLDDDGRAAFDAAYAAWLEFRERHARFVAHSYAGGAVRPLIHAVTLESVTAAWISELETQLGDDEAAWTRRDDAPRALRAGH</sequence>
<organism evidence="2 3">
    <name type="scientific">Cognatilysobacter bugurensis</name>
    <dbReference type="NCBI Taxonomy" id="543356"/>
    <lineage>
        <taxon>Bacteria</taxon>
        <taxon>Pseudomonadati</taxon>
        <taxon>Pseudomonadota</taxon>
        <taxon>Gammaproteobacteria</taxon>
        <taxon>Lysobacterales</taxon>
        <taxon>Lysobacteraceae</taxon>
        <taxon>Cognatilysobacter</taxon>
    </lineage>
</organism>
<protein>
    <recommendedName>
        <fullName evidence="1">Lysozyme inhibitor LprI-like N-terminal domain-containing protein</fullName>
    </recommendedName>
</protein>
<reference evidence="2" key="2">
    <citation type="submission" date="2020-09" db="EMBL/GenBank/DDBJ databases">
        <authorList>
            <person name="Sun Q."/>
            <person name="Kim S."/>
        </authorList>
    </citation>
    <scope>NUCLEOTIDE SEQUENCE</scope>
    <source>
        <strain evidence="2">KCTC 23077</strain>
    </source>
</reference>
<name>A0A918SYH4_9GAMM</name>
<dbReference type="InterPro" id="IPR009739">
    <property type="entry name" value="LprI-like_N"/>
</dbReference>
<dbReference type="Gene3D" id="1.20.1270.180">
    <property type="match status" value="1"/>
</dbReference>
<reference evidence="2" key="1">
    <citation type="journal article" date="2014" name="Int. J. Syst. Evol. Microbiol.">
        <title>Complete genome sequence of Corynebacterium casei LMG S-19264T (=DSM 44701T), isolated from a smear-ripened cheese.</title>
        <authorList>
            <consortium name="US DOE Joint Genome Institute (JGI-PGF)"/>
            <person name="Walter F."/>
            <person name="Albersmeier A."/>
            <person name="Kalinowski J."/>
            <person name="Ruckert C."/>
        </authorList>
    </citation>
    <scope>NUCLEOTIDE SEQUENCE</scope>
    <source>
        <strain evidence="2">KCTC 23077</strain>
    </source>
</reference>
<proteinExistence type="predicted"/>
<dbReference type="AlphaFoldDB" id="A0A918SYH4"/>
<dbReference type="RefSeq" id="WP_189454966.1">
    <property type="nucleotide sequence ID" value="NZ_BMYD01000002.1"/>
</dbReference>
<evidence type="ECO:0000313" key="3">
    <source>
        <dbReference type="Proteomes" id="UP000646426"/>
    </source>
</evidence>